<reference evidence="6 7" key="1">
    <citation type="submission" date="2019-11" db="EMBL/GenBank/DDBJ databases">
        <authorList>
            <person name="Holert J."/>
        </authorList>
    </citation>
    <scope>NUCLEOTIDE SEQUENCE [LARGE SCALE GENOMIC DNA]</scope>
    <source>
        <strain evidence="6">SB11_3</strain>
    </source>
</reference>
<dbReference type="Gene3D" id="2.40.50.100">
    <property type="match status" value="1"/>
</dbReference>
<dbReference type="Gene3D" id="1.10.287.470">
    <property type="entry name" value="Helix hairpin bin"/>
    <property type="match status" value="1"/>
</dbReference>
<dbReference type="Pfam" id="PF25973">
    <property type="entry name" value="BSH_CzcB"/>
    <property type="match status" value="1"/>
</dbReference>
<dbReference type="EMBL" id="CACSIO010000012">
    <property type="protein sequence ID" value="CAA0109989.1"/>
    <property type="molecule type" value="Genomic_DNA"/>
</dbReference>
<dbReference type="OrthoDB" id="9806939at2"/>
<evidence type="ECO:0000259" key="4">
    <source>
        <dbReference type="Pfam" id="PF25973"/>
    </source>
</evidence>
<gene>
    <name evidence="6" type="primary">aaeA_1</name>
    <name evidence="5" type="synonym">aaeA_4</name>
    <name evidence="6" type="ORF">OPDIPICF_01521</name>
    <name evidence="5" type="ORF">OPDIPICF_03990</name>
</gene>
<feature type="domain" description="CzcB-like barrel-sandwich hybrid" evidence="4">
    <location>
        <begin position="95"/>
        <end position="222"/>
    </location>
</feature>
<organism evidence="6 7">
    <name type="scientific">BD1-7 clade bacterium</name>
    <dbReference type="NCBI Taxonomy" id="2029982"/>
    <lineage>
        <taxon>Bacteria</taxon>
        <taxon>Pseudomonadati</taxon>
        <taxon>Pseudomonadota</taxon>
        <taxon>Gammaproteobacteria</taxon>
        <taxon>Cellvibrionales</taxon>
        <taxon>Spongiibacteraceae</taxon>
        <taxon>BD1-7 clade</taxon>
    </lineage>
</organism>
<feature type="domain" description="CusB-like beta-barrel" evidence="3">
    <location>
        <begin position="228"/>
        <end position="297"/>
    </location>
</feature>
<dbReference type="Gene3D" id="2.40.30.170">
    <property type="match status" value="1"/>
</dbReference>
<dbReference type="SUPFAM" id="SSF111369">
    <property type="entry name" value="HlyD-like secretion proteins"/>
    <property type="match status" value="1"/>
</dbReference>
<comment type="similarity">
    <text evidence="1">Belongs to the membrane fusion protein (MFP) (TC 8.A.1) family.</text>
</comment>
<keyword evidence="2" id="KW-0175">Coiled coil</keyword>
<dbReference type="GO" id="GO:1990281">
    <property type="term" value="C:efflux pump complex"/>
    <property type="evidence" value="ECO:0007669"/>
    <property type="project" value="TreeGrafter"/>
</dbReference>
<protein>
    <submittedName>
        <fullName evidence="6">p-hydroxybenzoic acid efflux pump subunit AaeA</fullName>
    </submittedName>
</protein>
<dbReference type="NCBIfam" id="TIGR01730">
    <property type="entry name" value="RND_mfp"/>
    <property type="match status" value="1"/>
</dbReference>
<dbReference type="PANTHER" id="PTHR30469:SF29">
    <property type="entry name" value="BLR2860 PROTEIN"/>
    <property type="match status" value="1"/>
</dbReference>
<feature type="coiled-coil region" evidence="2">
    <location>
        <begin position="166"/>
        <end position="193"/>
    </location>
</feature>
<evidence type="ECO:0000256" key="2">
    <source>
        <dbReference type="SAM" id="Coils"/>
    </source>
</evidence>
<dbReference type="AlphaFoldDB" id="A0A5S9PZ30"/>
<evidence type="ECO:0000259" key="3">
    <source>
        <dbReference type="Pfam" id="PF25954"/>
    </source>
</evidence>
<dbReference type="InterPro" id="IPR058792">
    <property type="entry name" value="Beta-barrel_RND_2"/>
</dbReference>
<dbReference type="InterPro" id="IPR058647">
    <property type="entry name" value="BSH_CzcB-like"/>
</dbReference>
<keyword evidence="7" id="KW-1185">Reference proteome</keyword>
<dbReference type="Proteomes" id="UP000441399">
    <property type="component" value="Unassembled WGS sequence"/>
</dbReference>
<sequence length="393" mass="42508">MLEAAKKQLTRVLKPGRAKTGVLISAGLTALLGAHLVTSDVVVAGKGADSDHSHSTLLSQSINEKPRLDVEVLRSPSETIYKELVVYGRTEPERTVELRSEISASVLDVATDKGVKAKAGDVIITLDAQTLNERLAHATMLVKQRKLEFDSARTLQKEGFQARLFVAETETNLAQARADLSMLEKERNDTHIRAPFAGVINKRMVEVGDFVQTGSTVVELVDLDPLLVRVHIPETRINEVHRGQTARVKMLDGSEIQGEVHFVSQNSTQGTNTFDVELAIANADFSLSAGVSAEVTLFTDPVVASQISPSYLSLDDKGRSGLYVVEDGVARFKPARIVRSDARNLWVEGLGLNPVIIISGHHHVRDGDAVVYSPVSQTAGNTLPGQTANKASL</sequence>
<dbReference type="PANTHER" id="PTHR30469">
    <property type="entry name" value="MULTIDRUG RESISTANCE PROTEIN MDTA"/>
    <property type="match status" value="1"/>
</dbReference>
<name>A0A5S9PZ30_9GAMM</name>
<evidence type="ECO:0000313" key="5">
    <source>
        <dbReference type="EMBL" id="CAA0094674.1"/>
    </source>
</evidence>
<dbReference type="InterPro" id="IPR006143">
    <property type="entry name" value="RND_pump_MFP"/>
</dbReference>
<evidence type="ECO:0000313" key="7">
    <source>
        <dbReference type="Proteomes" id="UP000441399"/>
    </source>
</evidence>
<accession>A0A5S9PZ30</accession>
<proteinExistence type="inferred from homology"/>
<dbReference type="GO" id="GO:0015562">
    <property type="term" value="F:efflux transmembrane transporter activity"/>
    <property type="evidence" value="ECO:0007669"/>
    <property type="project" value="TreeGrafter"/>
</dbReference>
<dbReference type="Pfam" id="PF25954">
    <property type="entry name" value="Beta-barrel_RND_2"/>
    <property type="match status" value="1"/>
</dbReference>
<dbReference type="EMBL" id="CACSIO010000003">
    <property type="protein sequence ID" value="CAA0094674.1"/>
    <property type="molecule type" value="Genomic_DNA"/>
</dbReference>
<evidence type="ECO:0000256" key="1">
    <source>
        <dbReference type="ARBA" id="ARBA00009477"/>
    </source>
</evidence>
<evidence type="ECO:0000313" key="6">
    <source>
        <dbReference type="EMBL" id="CAA0109989.1"/>
    </source>
</evidence>